<comment type="caution">
    <text evidence="3">The sequence shown here is derived from an EMBL/GenBank/DDBJ whole genome shotgun (WGS) entry which is preliminary data.</text>
</comment>
<protein>
    <submittedName>
        <fullName evidence="3">Uncharacterized protein</fullName>
    </submittedName>
</protein>
<reference evidence="3 4" key="1">
    <citation type="submission" date="2013-02" db="EMBL/GenBank/DDBJ databases">
        <title>The Genome Sequence of Acinetobacter soli NIPH 2899.</title>
        <authorList>
            <consortium name="The Broad Institute Genome Sequencing Platform"/>
            <consortium name="The Broad Institute Genome Sequencing Center for Infectious Disease"/>
            <person name="Cerqueira G."/>
            <person name="Feldgarden M."/>
            <person name="Courvalin P."/>
            <person name="Perichon B."/>
            <person name="Grillot-Courvalin C."/>
            <person name="Clermont D."/>
            <person name="Rocha E."/>
            <person name="Yoon E.-J."/>
            <person name="Nemec A."/>
            <person name="Walker B."/>
            <person name="Young S.K."/>
            <person name="Zeng Q."/>
            <person name="Gargeya S."/>
            <person name="Fitzgerald M."/>
            <person name="Haas B."/>
            <person name="Abouelleil A."/>
            <person name="Alvarado L."/>
            <person name="Arachchi H.M."/>
            <person name="Berlin A.M."/>
            <person name="Chapman S.B."/>
            <person name="Dewar J."/>
            <person name="Goldberg J."/>
            <person name="Griggs A."/>
            <person name="Gujja S."/>
            <person name="Hansen M."/>
            <person name="Howarth C."/>
            <person name="Imamovic A."/>
            <person name="Larimer J."/>
            <person name="McCowan C."/>
            <person name="Murphy C."/>
            <person name="Neiman D."/>
            <person name="Pearson M."/>
            <person name="Priest M."/>
            <person name="Roberts A."/>
            <person name="Saif S."/>
            <person name="Shea T."/>
            <person name="Sisk P."/>
            <person name="Sykes S."/>
            <person name="Wortman J."/>
            <person name="Nusbaum C."/>
            <person name="Birren B."/>
        </authorList>
    </citation>
    <scope>NUCLEOTIDE SEQUENCE [LARGE SCALE GENOMIC DNA]</scope>
    <source>
        <strain evidence="3 4">NIPH 2899</strain>
    </source>
</reference>
<feature type="signal peptide" evidence="2">
    <location>
        <begin position="1"/>
        <end position="23"/>
    </location>
</feature>
<keyword evidence="4" id="KW-1185">Reference proteome</keyword>
<keyword evidence="2" id="KW-0732">Signal</keyword>
<proteinExistence type="predicted"/>
<feature type="chain" id="PRO_5045824243" evidence="2">
    <location>
        <begin position="24"/>
        <end position="198"/>
    </location>
</feature>
<evidence type="ECO:0000256" key="2">
    <source>
        <dbReference type="SAM" id="SignalP"/>
    </source>
</evidence>
<sequence length="198" mass="22326">MFMTLKKFKKVVMKMKTRTYVYALIVAASGSLLLTACNKTPDSTEKPAASAQQQDVMKQLQTPPPKSFDNTPQDAQDIAALDDFEQRFNAMNSDMEAELIKLQKSGDLTPEFERNRKADTVNSALQMLKALDLKTEQGRYIQGLFYQYWDIQAKAYSTAETSAASSTAHSAPMTQGLGHYLQAQEQLRHWKEMLKTKS</sequence>
<evidence type="ECO:0000313" key="3">
    <source>
        <dbReference type="EMBL" id="ENV61912.1"/>
    </source>
</evidence>
<dbReference type="Proteomes" id="UP000018433">
    <property type="component" value="Unassembled WGS sequence"/>
</dbReference>
<feature type="region of interest" description="Disordered" evidence="1">
    <location>
        <begin position="40"/>
        <end position="71"/>
    </location>
</feature>
<name>A0ABP2UB07_9GAMM</name>
<accession>A0ABP2UB07</accession>
<evidence type="ECO:0000313" key="4">
    <source>
        <dbReference type="Proteomes" id="UP000018433"/>
    </source>
</evidence>
<evidence type="ECO:0000256" key="1">
    <source>
        <dbReference type="SAM" id="MobiDB-lite"/>
    </source>
</evidence>
<organism evidence="3 4">
    <name type="scientific">Acinetobacter soli NIPH 2899</name>
    <dbReference type="NCBI Taxonomy" id="1217677"/>
    <lineage>
        <taxon>Bacteria</taxon>
        <taxon>Pseudomonadati</taxon>
        <taxon>Pseudomonadota</taxon>
        <taxon>Gammaproteobacteria</taxon>
        <taxon>Moraxellales</taxon>
        <taxon>Moraxellaceae</taxon>
        <taxon>Acinetobacter</taxon>
    </lineage>
</organism>
<dbReference type="EMBL" id="APPV01000006">
    <property type="protein sequence ID" value="ENV61912.1"/>
    <property type="molecule type" value="Genomic_DNA"/>
</dbReference>
<gene>
    <name evidence="3" type="ORF">F950_01201</name>
</gene>
<feature type="compositionally biased region" description="Polar residues" evidence="1">
    <location>
        <begin position="50"/>
        <end position="61"/>
    </location>
</feature>